<dbReference type="GO" id="GO:0055085">
    <property type="term" value="P:transmembrane transport"/>
    <property type="evidence" value="ECO:0007669"/>
    <property type="project" value="InterPro"/>
</dbReference>
<reference evidence="2 3" key="1">
    <citation type="submission" date="2018-02" db="EMBL/GenBank/DDBJ databases">
        <title>The genomes of Aspergillus section Nigri reveals drivers in fungal speciation.</title>
        <authorList>
            <consortium name="DOE Joint Genome Institute"/>
            <person name="Vesth T.C."/>
            <person name="Nybo J."/>
            <person name="Theobald S."/>
            <person name="Brandl J."/>
            <person name="Frisvad J.C."/>
            <person name="Nielsen K.F."/>
            <person name="Lyhne E.K."/>
            <person name="Kogle M.E."/>
            <person name="Kuo A."/>
            <person name="Riley R."/>
            <person name="Clum A."/>
            <person name="Nolan M."/>
            <person name="Lipzen A."/>
            <person name="Salamov A."/>
            <person name="Henrissat B."/>
            <person name="Wiebenga A."/>
            <person name="De vries R.P."/>
            <person name="Grigoriev I.V."/>
            <person name="Mortensen U.H."/>
            <person name="Andersen M.R."/>
            <person name="Baker S.E."/>
        </authorList>
    </citation>
    <scope>NUCLEOTIDE SEQUENCE [LARGE SCALE GENOMIC DNA]</scope>
    <source>
        <strain evidence="2 3">CBS 707.79</strain>
    </source>
</reference>
<feature type="transmembrane region" description="Helical" evidence="1">
    <location>
        <begin position="430"/>
        <end position="450"/>
    </location>
</feature>
<feature type="transmembrane region" description="Helical" evidence="1">
    <location>
        <begin position="175"/>
        <end position="199"/>
    </location>
</feature>
<feature type="transmembrane region" description="Helical" evidence="1">
    <location>
        <begin position="284"/>
        <end position="308"/>
    </location>
</feature>
<proteinExistence type="predicted"/>
<feature type="transmembrane region" description="Helical" evidence="1">
    <location>
        <begin position="84"/>
        <end position="101"/>
    </location>
</feature>
<feature type="transmembrane region" description="Helical" evidence="1">
    <location>
        <begin position="211"/>
        <end position="231"/>
    </location>
</feature>
<evidence type="ECO:0000256" key="1">
    <source>
        <dbReference type="SAM" id="Phobius"/>
    </source>
</evidence>
<dbReference type="InterPro" id="IPR007251">
    <property type="entry name" value="Iron_permease_Fet4"/>
</dbReference>
<evidence type="ECO:0000313" key="3">
    <source>
        <dbReference type="Proteomes" id="UP000247810"/>
    </source>
</evidence>
<keyword evidence="3" id="KW-1185">Reference proteome</keyword>
<dbReference type="VEuPathDB" id="FungiDB:BO71DRAFT_485234"/>
<name>A0A319DWU3_9EURO</name>
<dbReference type="Pfam" id="PF04120">
    <property type="entry name" value="Iron_permease"/>
    <property type="match status" value="3"/>
</dbReference>
<dbReference type="Proteomes" id="UP000247810">
    <property type="component" value="Unassembled WGS sequence"/>
</dbReference>
<evidence type="ECO:0000313" key="2">
    <source>
        <dbReference type="EMBL" id="PYH92638.1"/>
    </source>
</evidence>
<keyword evidence="1" id="KW-0812">Transmembrane</keyword>
<feature type="transmembrane region" description="Helical" evidence="1">
    <location>
        <begin position="399"/>
        <end position="418"/>
    </location>
</feature>
<feature type="transmembrane region" description="Helical" evidence="1">
    <location>
        <begin position="320"/>
        <end position="339"/>
    </location>
</feature>
<dbReference type="OrthoDB" id="2224262at2759"/>
<dbReference type="AlphaFoldDB" id="A0A319DWU3"/>
<accession>A0A319DWU3</accession>
<keyword evidence="1" id="KW-1133">Transmembrane helix</keyword>
<feature type="transmembrane region" description="Helical" evidence="1">
    <location>
        <begin position="52"/>
        <end position="78"/>
    </location>
</feature>
<gene>
    <name evidence="2" type="ORF">BO71DRAFT_485234</name>
</gene>
<keyword evidence="1" id="KW-0472">Membrane</keyword>
<organism evidence="2 3">
    <name type="scientific">Aspergillus ellipticus CBS 707.79</name>
    <dbReference type="NCBI Taxonomy" id="1448320"/>
    <lineage>
        <taxon>Eukaryota</taxon>
        <taxon>Fungi</taxon>
        <taxon>Dikarya</taxon>
        <taxon>Ascomycota</taxon>
        <taxon>Pezizomycotina</taxon>
        <taxon>Eurotiomycetes</taxon>
        <taxon>Eurotiomycetidae</taxon>
        <taxon>Eurotiales</taxon>
        <taxon>Aspergillaceae</taxon>
        <taxon>Aspergillus</taxon>
        <taxon>Aspergillus subgen. Circumdati</taxon>
    </lineage>
</organism>
<sequence>MDRLMKVLRKPGAKPAIEGIAPTQHLDDHNAENIAGYVVVPKQRILDRWLDWVVCASGSKFVFFLILTGLLTWALLGIPYGRMASWQVIISDVQAIVSYIFDSFLVRQLLNGYNDEMVALAQVQSRLATHARILTALARDTSTNSQALAQSPLPDVAKMKTPLPKESRFCRCISAVAHVLGHPIIVVLFWVGVFVWIGIGSLCGWSDTWQLYMNSASSALMVFVFAFLANVREQRSASSRRTLDAIFTLDSTLELRLRSLTDDMLPNIAVVISAPKVNRIQRAIFYYADFVGTLVGICLLLTVIIVWVVVGPLLHFDSSWWLLIGTYAGLVGMNDAFVLRNMQMRLGSYVSAQFDKIQTEDQRLFEVAGLPVPERCVLNDTSIAYRVSETMGRISAHEFTVLAGFLTIVGLISGASAMRWSLTGQLLCNVPPSLIESFFMIILITGDNLMEDRKLVDLQSIYERRVTLLWFADALGRRRNVVEKAPVSSSVVHSLVEEEVV</sequence>
<dbReference type="EMBL" id="KZ825911">
    <property type="protein sequence ID" value="PYH92638.1"/>
    <property type="molecule type" value="Genomic_DNA"/>
</dbReference>
<protein>
    <submittedName>
        <fullName evidence="2">Metal ion transporter</fullName>
    </submittedName>
</protein>